<evidence type="ECO:0000313" key="1">
    <source>
        <dbReference type="EMBL" id="KAF2765512.1"/>
    </source>
</evidence>
<keyword evidence="2" id="KW-1185">Reference proteome</keyword>
<dbReference type="Proteomes" id="UP000799436">
    <property type="component" value="Unassembled WGS sequence"/>
</dbReference>
<gene>
    <name evidence="1" type="ORF">EJ03DRAFT_207099</name>
</gene>
<accession>A0A6G1KYW5</accession>
<sequence length="69" mass="7923">MFYAHPRSFEDTVELLGPELRSGMVFEEYTVPGSLFQKIFCGWLNRRLCGRIVVRRGLGLKEMASLLNS</sequence>
<protein>
    <submittedName>
        <fullName evidence="1">Uncharacterized protein</fullName>
    </submittedName>
</protein>
<proteinExistence type="predicted"/>
<name>A0A6G1KYW5_9PEZI</name>
<organism evidence="1 2">
    <name type="scientific">Teratosphaeria nubilosa</name>
    <dbReference type="NCBI Taxonomy" id="161662"/>
    <lineage>
        <taxon>Eukaryota</taxon>
        <taxon>Fungi</taxon>
        <taxon>Dikarya</taxon>
        <taxon>Ascomycota</taxon>
        <taxon>Pezizomycotina</taxon>
        <taxon>Dothideomycetes</taxon>
        <taxon>Dothideomycetidae</taxon>
        <taxon>Mycosphaerellales</taxon>
        <taxon>Teratosphaeriaceae</taxon>
        <taxon>Teratosphaeria</taxon>
    </lineage>
</organism>
<dbReference type="EMBL" id="ML995890">
    <property type="protein sequence ID" value="KAF2765512.1"/>
    <property type="molecule type" value="Genomic_DNA"/>
</dbReference>
<evidence type="ECO:0000313" key="2">
    <source>
        <dbReference type="Proteomes" id="UP000799436"/>
    </source>
</evidence>
<reference evidence="1" key="1">
    <citation type="journal article" date="2020" name="Stud. Mycol.">
        <title>101 Dothideomycetes genomes: a test case for predicting lifestyles and emergence of pathogens.</title>
        <authorList>
            <person name="Haridas S."/>
            <person name="Albert R."/>
            <person name="Binder M."/>
            <person name="Bloem J."/>
            <person name="Labutti K."/>
            <person name="Salamov A."/>
            <person name="Andreopoulos B."/>
            <person name="Baker S."/>
            <person name="Barry K."/>
            <person name="Bills G."/>
            <person name="Bluhm B."/>
            <person name="Cannon C."/>
            <person name="Castanera R."/>
            <person name="Culley D."/>
            <person name="Daum C."/>
            <person name="Ezra D."/>
            <person name="Gonzalez J."/>
            <person name="Henrissat B."/>
            <person name="Kuo A."/>
            <person name="Liang C."/>
            <person name="Lipzen A."/>
            <person name="Lutzoni F."/>
            <person name="Magnuson J."/>
            <person name="Mondo S."/>
            <person name="Nolan M."/>
            <person name="Ohm R."/>
            <person name="Pangilinan J."/>
            <person name="Park H.-J."/>
            <person name="Ramirez L."/>
            <person name="Alfaro M."/>
            <person name="Sun H."/>
            <person name="Tritt A."/>
            <person name="Yoshinaga Y."/>
            <person name="Zwiers L.-H."/>
            <person name="Turgeon B."/>
            <person name="Goodwin S."/>
            <person name="Spatafora J."/>
            <person name="Crous P."/>
            <person name="Grigoriev I."/>
        </authorList>
    </citation>
    <scope>NUCLEOTIDE SEQUENCE</scope>
    <source>
        <strain evidence="1">CBS 116005</strain>
    </source>
</reference>
<dbReference type="AlphaFoldDB" id="A0A6G1KYW5"/>